<proteinExistence type="predicted"/>
<comment type="caution">
    <text evidence="2">The sequence shown here is derived from an EMBL/GenBank/DDBJ whole genome shotgun (WGS) entry which is preliminary data.</text>
</comment>
<organism evidence="2 3">
    <name type="scientific">Nocardiopsis suaedae</name>
    <dbReference type="NCBI Taxonomy" id="3018444"/>
    <lineage>
        <taxon>Bacteria</taxon>
        <taxon>Bacillati</taxon>
        <taxon>Actinomycetota</taxon>
        <taxon>Actinomycetes</taxon>
        <taxon>Streptosporangiales</taxon>
        <taxon>Nocardiopsidaceae</taxon>
        <taxon>Nocardiopsis</taxon>
    </lineage>
</organism>
<dbReference type="Pfam" id="PF10825">
    <property type="entry name" value="DUF2752"/>
    <property type="match status" value="1"/>
</dbReference>
<keyword evidence="3" id="KW-1185">Reference proteome</keyword>
<feature type="transmembrane region" description="Helical" evidence="1">
    <location>
        <begin position="30"/>
        <end position="50"/>
    </location>
</feature>
<feature type="transmembrane region" description="Helical" evidence="1">
    <location>
        <begin position="126"/>
        <end position="145"/>
    </location>
</feature>
<feature type="transmembrane region" description="Helical" evidence="1">
    <location>
        <begin position="96"/>
        <end position="114"/>
    </location>
</feature>
<keyword evidence="1" id="KW-1133">Transmembrane helix</keyword>
<dbReference type="RefSeq" id="WP_270681491.1">
    <property type="nucleotide sequence ID" value="NZ_JAQFWP010000114.1"/>
</dbReference>
<gene>
    <name evidence="2" type="ORF">O4U47_30655</name>
</gene>
<dbReference type="EMBL" id="JAQFWP010000114">
    <property type="protein sequence ID" value="MDA2808906.1"/>
    <property type="molecule type" value="Genomic_DNA"/>
</dbReference>
<name>A0ABT4TW37_9ACTN</name>
<dbReference type="Proteomes" id="UP001165685">
    <property type="component" value="Unassembled WGS sequence"/>
</dbReference>
<keyword evidence="1" id="KW-0472">Membrane</keyword>
<evidence type="ECO:0000313" key="3">
    <source>
        <dbReference type="Proteomes" id="UP001165685"/>
    </source>
</evidence>
<sequence>METSPAPPPLPDAPRPAGRLRALAGRVHPAAWPLLLGAAGTAGLLVVHAIDPNQPGNYPTCPWLTMTGTWCPGCGATRAVHALTNLDLVGAAQMNVLLLAFLPFLAYGYGRWLYRSFRPEVPPGKGLRPAAALVLLAVVLVYTVVRNTPLGLFLAPGGVPAPAPIWG</sequence>
<protein>
    <submittedName>
        <fullName evidence="2">DUF2752 domain-containing protein</fullName>
    </submittedName>
</protein>
<evidence type="ECO:0000256" key="1">
    <source>
        <dbReference type="SAM" id="Phobius"/>
    </source>
</evidence>
<keyword evidence="1" id="KW-0812">Transmembrane</keyword>
<evidence type="ECO:0000313" key="2">
    <source>
        <dbReference type="EMBL" id="MDA2808906.1"/>
    </source>
</evidence>
<accession>A0ABT4TW37</accession>
<dbReference type="InterPro" id="IPR021215">
    <property type="entry name" value="DUF2752"/>
</dbReference>
<reference evidence="2" key="1">
    <citation type="submission" date="2023-01" db="EMBL/GenBank/DDBJ databases">
        <title>Draft genome sequence of Nocardiopsis sp. LSu2-4 isolated from halophytes.</title>
        <authorList>
            <person name="Duangmal K."/>
            <person name="Chantavorakit T."/>
        </authorList>
    </citation>
    <scope>NUCLEOTIDE SEQUENCE</scope>
    <source>
        <strain evidence="2">LSu2-4</strain>
    </source>
</reference>